<evidence type="ECO:0000313" key="9">
    <source>
        <dbReference type="Proteomes" id="UP000696931"/>
    </source>
</evidence>
<accession>A0A933SBE8</accession>
<dbReference type="Pfam" id="PF00034">
    <property type="entry name" value="Cytochrom_C"/>
    <property type="match status" value="1"/>
</dbReference>
<dbReference type="PROSITE" id="PS51007">
    <property type="entry name" value="CYTC"/>
    <property type="match status" value="1"/>
</dbReference>
<dbReference type="AlphaFoldDB" id="A0A933SBE8"/>
<feature type="compositionally biased region" description="Pro residues" evidence="5">
    <location>
        <begin position="175"/>
        <end position="192"/>
    </location>
</feature>
<dbReference type="InterPro" id="IPR051459">
    <property type="entry name" value="Cytochrome_c-type_DH"/>
</dbReference>
<dbReference type="SUPFAM" id="SSF46626">
    <property type="entry name" value="Cytochrome c"/>
    <property type="match status" value="1"/>
</dbReference>
<evidence type="ECO:0000256" key="6">
    <source>
        <dbReference type="SAM" id="SignalP"/>
    </source>
</evidence>
<reference evidence="8" key="1">
    <citation type="submission" date="2020-07" db="EMBL/GenBank/DDBJ databases">
        <title>Huge and variable diversity of episymbiotic CPR bacteria and DPANN archaea in groundwater ecosystems.</title>
        <authorList>
            <person name="He C.Y."/>
            <person name="Keren R."/>
            <person name="Whittaker M."/>
            <person name="Farag I.F."/>
            <person name="Doudna J."/>
            <person name="Cate J.H.D."/>
            <person name="Banfield J.F."/>
        </authorList>
    </citation>
    <scope>NUCLEOTIDE SEQUENCE</scope>
    <source>
        <strain evidence="8">NC_groundwater_1813_Pr3_B-0.1um_71_17</strain>
    </source>
</reference>
<dbReference type="Gene3D" id="1.10.760.10">
    <property type="entry name" value="Cytochrome c-like domain"/>
    <property type="match status" value="1"/>
</dbReference>
<evidence type="ECO:0000256" key="1">
    <source>
        <dbReference type="ARBA" id="ARBA00022617"/>
    </source>
</evidence>
<dbReference type="GO" id="GO:0009055">
    <property type="term" value="F:electron transfer activity"/>
    <property type="evidence" value="ECO:0007669"/>
    <property type="project" value="InterPro"/>
</dbReference>
<proteinExistence type="predicted"/>
<feature type="chain" id="PRO_5037645025" evidence="6">
    <location>
        <begin position="25"/>
        <end position="192"/>
    </location>
</feature>
<dbReference type="GO" id="GO:0046872">
    <property type="term" value="F:metal ion binding"/>
    <property type="evidence" value="ECO:0007669"/>
    <property type="project" value="UniProtKB-KW"/>
</dbReference>
<sequence length="192" mass="20396">MSRRRQLGTMFVLAALCASALAFAAAPSAPSAKGKPAADKAAKIKKGEYLTTIMGCNDCHTPGTMYGAPDMDRKLSGSELGWKGPWGVSFARNLTPDSETGIGYYSEDEIVHSFRTGMKPNGTPMLPPMPWPNFAAMSDEDLHAIAAYLLSLKPVKHAVPEAVPPGKPWSGPVLELPPPPAWDAPRTPPAGK</sequence>
<dbReference type="PANTHER" id="PTHR35008:SF8">
    <property type="entry name" value="ALCOHOL DEHYDROGENASE CYTOCHROME C SUBUNIT"/>
    <property type="match status" value="1"/>
</dbReference>
<feature type="region of interest" description="Disordered" evidence="5">
    <location>
        <begin position="163"/>
        <end position="192"/>
    </location>
</feature>
<keyword evidence="6" id="KW-0732">Signal</keyword>
<dbReference type="InterPro" id="IPR036909">
    <property type="entry name" value="Cyt_c-like_dom_sf"/>
</dbReference>
<keyword evidence="2 4" id="KW-0479">Metal-binding</keyword>
<evidence type="ECO:0000256" key="3">
    <source>
        <dbReference type="ARBA" id="ARBA00023004"/>
    </source>
</evidence>
<protein>
    <submittedName>
        <fullName evidence="8">C-type cytochrome</fullName>
    </submittedName>
</protein>
<feature type="domain" description="Cytochrome c" evidence="7">
    <location>
        <begin position="42"/>
        <end position="153"/>
    </location>
</feature>
<evidence type="ECO:0000256" key="5">
    <source>
        <dbReference type="SAM" id="MobiDB-lite"/>
    </source>
</evidence>
<dbReference type="EMBL" id="JACRIW010000020">
    <property type="protein sequence ID" value="MBI5168351.1"/>
    <property type="molecule type" value="Genomic_DNA"/>
</dbReference>
<dbReference type="PANTHER" id="PTHR35008">
    <property type="entry name" value="BLL4482 PROTEIN-RELATED"/>
    <property type="match status" value="1"/>
</dbReference>
<evidence type="ECO:0000256" key="2">
    <source>
        <dbReference type="ARBA" id="ARBA00022723"/>
    </source>
</evidence>
<dbReference type="GO" id="GO:0020037">
    <property type="term" value="F:heme binding"/>
    <property type="evidence" value="ECO:0007669"/>
    <property type="project" value="InterPro"/>
</dbReference>
<evidence type="ECO:0000256" key="4">
    <source>
        <dbReference type="PROSITE-ProRule" id="PRU00433"/>
    </source>
</evidence>
<gene>
    <name evidence="8" type="ORF">HZA61_02570</name>
</gene>
<dbReference type="Proteomes" id="UP000696931">
    <property type="component" value="Unassembled WGS sequence"/>
</dbReference>
<evidence type="ECO:0000313" key="8">
    <source>
        <dbReference type="EMBL" id="MBI5168351.1"/>
    </source>
</evidence>
<evidence type="ECO:0000259" key="7">
    <source>
        <dbReference type="PROSITE" id="PS51007"/>
    </source>
</evidence>
<dbReference type="InterPro" id="IPR009056">
    <property type="entry name" value="Cyt_c-like_dom"/>
</dbReference>
<keyword evidence="1 4" id="KW-0349">Heme</keyword>
<comment type="caution">
    <text evidence="8">The sequence shown here is derived from an EMBL/GenBank/DDBJ whole genome shotgun (WGS) entry which is preliminary data.</text>
</comment>
<feature type="signal peptide" evidence="6">
    <location>
        <begin position="1"/>
        <end position="24"/>
    </location>
</feature>
<keyword evidence="3 4" id="KW-0408">Iron</keyword>
<organism evidence="8 9">
    <name type="scientific">Eiseniibacteriota bacterium</name>
    <dbReference type="NCBI Taxonomy" id="2212470"/>
    <lineage>
        <taxon>Bacteria</taxon>
        <taxon>Candidatus Eiseniibacteriota</taxon>
    </lineage>
</organism>
<name>A0A933SBE8_UNCEI</name>